<dbReference type="Proteomes" id="UP000007879">
    <property type="component" value="Unassembled WGS sequence"/>
</dbReference>
<keyword evidence="2" id="KW-1185">Reference proteome</keyword>
<dbReference type="Gene3D" id="3.40.630.10">
    <property type="entry name" value="Zn peptidases"/>
    <property type="match status" value="1"/>
</dbReference>
<evidence type="ECO:0000313" key="1">
    <source>
        <dbReference type="EnsemblMetazoa" id="XP_019861657.1"/>
    </source>
</evidence>
<sequence length="83" mass="9193">MDVNIPAGGLFTGAGSLKTKEQYEAYGGLVNAPLDPCYHKFCDNIQNIAADVFEDMTRAAAYVIETLFEQDDLREYLENGINI</sequence>
<name>A0AAN0JWT8_AMPQE</name>
<reference evidence="2" key="1">
    <citation type="journal article" date="2010" name="Nature">
        <title>The Amphimedon queenslandica genome and the evolution of animal complexity.</title>
        <authorList>
            <person name="Srivastava M."/>
            <person name="Simakov O."/>
            <person name="Chapman J."/>
            <person name="Fahey B."/>
            <person name="Gauthier M.E."/>
            <person name="Mitros T."/>
            <person name="Richards G.S."/>
            <person name="Conaco C."/>
            <person name="Dacre M."/>
            <person name="Hellsten U."/>
            <person name="Larroux C."/>
            <person name="Putnam N.H."/>
            <person name="Stanke M."/>
            <person name="Adamska M."/>
            <person name="Darling A."/>
            <person name="Degnan S.M."/>
            <person name="Oakley T.H."/>
            <person name="Plachetzki D.C."/>
            <person name="Zhai Y."/>
            <person name="Adamski M."/>
            <person name="Calcino A."/>
            <person name="Cummins S.F."/>
            <person name="Goodstein D.M."/>
            <person name="Harris C."/>
            <person name="Jackson D.J."/>
            <person name="Leys S.P."/>
            <person name="Shu S."/>
            <person name="Woodcroft B.J."/>
            <person name="Vervoort M."/>
            <person name="Kosik K.S."/>
            <person name="Manning G."/>
            <person name="Degnan B.M."/>
            <person name="Rokhsar D.S."/>
        </authorList>
    </citation>
    <scope>NUCLEOTIDE SEQUENCE [LARGE SCALE GENOMIC DNA]</scope>
</reference>
<protein>
    <submittedName>
        <fullName evidence="1">Uncharacterized protein</fullName>
    </submittedName>
</protein>
<accession>A0AAN0JWT8</accession>
<dbReference type="GeneID" id="109590177"/>
<dbReference type="AlphaFoldDB" id="A0AAN0JWT8"/>
<dbReference type="KEGG" id="aqu:109590177"/>
<dbReference type="RefSeq" id="XP_019861657.1">
    <property type="nucleotide sequence ID" value="XM_020006098.1"/>
</dbReference>
<evidence type="ECO:0000313" key="2">
    <source>
        <dbReference type="Proteomes" id="UP000007879"/>
    </source>
</evidence>
<dbReference type="SUPFAM" id="SSF53187">
    <property type="entry name" value="Zn-dependent exopeptidases"/>
    <property type="match status" value="1"/>
</dbReference>
<dbReference type="EnsemblMetazoa" id="XM_020006098.1">
    <property type="protein sequence ID" value="XP_019861657.1"/>
    <property type="gene ID" value="LOC109590177"/>
</dbReference>
<proteinExistence type="predicted"/>
<reference evidence="1" key="2">
    <citation type="submission" date="2024-06" db="UniProtKB">
        <authorList>
            <consortium name="EnsemblMetazoa"/>
        </authorList>
    </citation>
    <scope>IDENTIFICATION</scope>
</reference>
<organism evidence="1 2">
    <name type="scientific">Amphimedon queenslandica</name>
    <name type="common">Sponge</name>
    <dbReference type="NCBI Taxonomy" id="400682"/>
    <lineage>
        <taxon>Eukaryota</taxon>
        <taxon>Metazoa</taxon>
        <taxon>Porifera</taxon>
        <taxon>Demospongiae</taxon>
        <taxon>Heteroscleromorpha</taxon>
        <taxon>Haplosclerida</taxon>
        <taxon>Niphatidae</taxon>
        <taxon>Amphimedon</taxon>
    </lineage>
</organism>